<name>A0A2L2XB20_9FIRM</name>
<organism evidence="1 2">
    <name type="scientific">Desulfocucumis palustris</name>
    <dbReference type="NCBI Taxonomy" id="1898651"/>
    <lineage>
        <taxon>Bacteria</taxon>
        <taxon>Bacillati</taxon>
        <taxon>Bacillota</taxon>
        <taxon>Clostridia</taxon>
        <taxon>Eubacteriales</taxon>
        <taxon>Desulfocucumaceae</taxon>
        <taxon>Desulfocucumis</taxon>
    </lineage>
</organism>
<dbReference type="AlphaFoldDB" id="A0A2L2XB20"/>
<accession>A0A2L2XB20</accession>
<dbReference type="EMBL" id="BFAV01000098">
    <property type="protein sequence ID" value="GBF33395.1"/>
    <property type="molecule type" value="Genomic_DNA"/>
</dbReference>
<reference evidence="2" key="1">
    <citation type="submission" date="2018-02" db="EMBL/GenBank/DDBJ databases">
        <title>Genome sequence of Desulfocucumis palustris strain NAW-5.</title>
        <authorList>
            <person name="Watanabe M."/>
            <person name="Kojima H."/>
            <person name="Fukui M."/>
        </authorList>
    </citation>
    <scope>NUCLEOTIDE SEQUENCE [LARGE SCALE GENOMIC DNA]</scope>
    <source>
        <strain evidence="2">NAW-5</strain>
    </source>
</reference>
<evidence type="ECO:0008006" key="3">
    <source>
        <dbReference type="Google" id="ProtNLM"/>
    </source>
</evidence>
<evidence type="ECO:0000313" key="2">
    <source>
        <dbReference type="Proteomes" id="UP000239549"/>
    </source>
</evidence>
<gene>
    <name evidence="1" type="ORF">DCCM_2496</name>
</gene>
<dbReference type="RefSeq" id="WP_104371800.1">
    <property type="nucleotide sequence ID" value="NZ_BFAV01000098.1"/>
</dbReference>
<dbReference type="SUPFAM" id="SSF54786">
    <property type="entry name" value="YcfA/nrd intein domain"/>
    <property type="match status" value="1"/>
</dbReference>
<sequence length="77" mass="8987">MSKRQKLIEKLKNAKYADFEDIHLLLTQLGFTWRSNGTSHYTYTKAPYVIGIVKRSGKPVKRVYLENLKDLLEKMGL</sequence>
<dbReference type="Proteomes" id="UP000239549">
    <property type="component" value="Unassembled WGS sequence"/>
</dbReference>
<protein>
    <recommendedName>
        <fullName evidence="3">HicA protein</fullName>
    </recommendedName>
</protein>
<dbReference type="OrthoDB" id="361893at2"/>
<comment type="caution">
    <text evidence="1">The sequence shown here is derived from an EMBL/GenBank/DDBJ whole genome shotgun (WGS) entry which is preliminary data.</text>
</comment>
<proteinExistence type="predicted"/>
<keyword evidence="2" id="KW-1185">Reference proteome</keyword>
<evidence type="ECO:0000313" key="1">
    <source>
        <dbReference type="EMBL" id="GBF33395.1"/>
    </source>
</evidence>